<dbReference type="Gene3D" id="3.40.50.300">
    <property type="entry name" value="P-loop containing nucleotide triphosphate hydrolases"/>
    <property type="match status" value="1"/>
</dbReference>
<proteinExistence type="predicted"/>
<dbReference type="InterPro" id="IPR027417">
    <property type="entry name" value="P-loop_NTPase"/>
</dbReference>
<comment type="caution">
    <text evidence="2">The sequence shown here is derived from an EMBL/GenBank/DDBJ whole genome shotgun (WGS) entry which is preliminary data.</text>
</comment>
<keyword evidence="3" id="KW-1185">Reference proteome</keyword>
<accession>A0A7K1SKX3</accession>
<dbReference type="EMBL" id="WPIN01000016">
    <property type="protein sequence ID" value="MVM34459.1"/>
    <property type="molecule type" value="Genomic_DNA"/>
</dbReference>
<dbReference type="Proteomes" id="UP000436006">
    <property type="component" value="Unassembled WGS sequence"/>
</dbReference>
<dbReference type="Pfam" id="PF12696">
    <property type="entry name" value="TraG-D_C"/>
    <property type="match status" value="1"/>
</dbReference>
<organism evidence="2 3">
    <name type="scientific">Spirosoma arboris</name>
    <dbReference type="NCBI Taxonomy" id="2682092"/>
    <lineage>
        <taxon>Bacteria</taxon>
        <taxon>Pseudomonadati</taxon>
        <taxon>Bacteroidota</taxon>
        <taxon>Cytophagia</taxon>
        <taxon>Cytophagales</taxon>
        <taxon>Cytophagaceae</taxon>
        <taxon>Spirosoma</taxon>
    </lineage>
</organism>
<evidence type="ECO:0000259" key="1">
    <source>
        <dbReference type="Pfam" id="PF12696"/>
    </source>
</evidence>
<evidence type="ECO:0000313" key="2">
    <source>
        <dbReference type="EMBL" id="MVM34459.1"/>
    </source>
</evidence>
<reference evidence="2 3" key="1">
    <citation type="submission" date="2019-12" db="EMBL/GenBank/DDBJ databases">
        <title>Spirosoma sp. HMF4905 genome sequencing and assembly.</title>
        <authorList>
            <person name="Kang H."/>
            <person name="Cha I."/>
            <person name="Kim H."/>
            <person name="Joh K."/>
        </authorList>
    </citation>
    <scope>NUCLEOTIDE SEQUENCE [LARGE SCALE GENOMIC DNA]</scope>
    <source>
        <strain evidence="2 3">HMF4905</strain>
    </source>
</reference>
<sequence length="505" mass="57888">MHDYDLDQPLIDLISAVERTSWTARHAVEGVQIFGGIGSGKTSGSGRLFAHKYLINGFGGLVLTVKPDEKLIWQEYCQQTGREDDLLILEPGGQHSFNFLNYVSAVEDGEGSLTDNIVQVLKTVIRSGQEQNSGRSDDAFWESALDMLIFNILDLCKLAYGQVTVSQMFDIVQTIPKPDEHLQLNPATYVGKAFDQAFEKARHVVAEQVAHWSASRPEKERQLFKDDAIFHTELLEVLPEARLIKALDHFFFDNFIYMSDKTRSIIEFSFTAFLFRLSREPIYSLFCHRPSSFTPEDSLNGKIILINLPVKLYHKVGRDVQVLFKYIWQRAMEKRNIVENGRPVFLWADEAQTFLHEHDAEFQATARSSRVATVYISQNLPNYYASMGGHKSEYRVKSFLGTLATKVFHANADIETNRYASELIGEIYFEEETQSTTVAENFSQTKARSLKLERIARPEEFMRLKTGGPLNNYLVEGYLHRQGDRVMKGFNHVKMIFSQRYQRQS</sequence>
<name>A0A7K1SKX3_9BACT</name>
<dbReference type="InterPro" id="IPR032689">
    <property type="entry name" value="TraG-D_C"/>
</dbReference>
<dbReference type="SUPFAM" id="SSF52540">
    <property type="entry name" value="P-loop containing nucleoside triphosphate hydrolases"/>
    <property type="match status" value="1"/>
</dbReference>
<gene>
    <name evidence="2" type="ORF">GO755_30795</name>
</gene>
<protein>
    <submittedName>
        <fullName evidence="2">TraM recognition domain-containing protein</fullName>
    </submittedName>
</protein>
<evidence type="ECO:0000313" key="3">
    <source>
        <dbReference type="Proteomes" id="UP000436006"/>
    </source>
</evidence>
<dbReference type="RefSeq" id="WP_157589281.1">
    <property type="nucleotide sequence ID" value="NZ_WPIN01000016.1"/>
</dbReference>
<dbReference type="AlphaFoldDB" id="A0A7K1SKX3"/>
<feature type="domain" description="TraD/TraG TraM recognition site" evidence="1">
    <location>
        <begin position="343"/>
        <end position="465"/>
    </location>
</feature>